<proteinExistence type="predicted"/>
<dbReference type="EMBL" id="BFAV01000016">
    <property type="protein sequence ID" value="GBF32018.1"/>
    <property type="molecule type" value="Genomic_DNA"/>
</dbReference>
<name>A0A2L2X7G3_9FIRM</name>
<organism evidence="1 2">
    <name type="scientific">Desulfocucumis palustris</name>
    <dbReference type="NCBI Taxonomy" id="1898651"/>
    <lineage>
        <taxon>Bacteria</taxon>
        <taxon>Bacillati</taxon>
        <taxon>Bacillota</taxon>
        <taxon>Clostridia</taxon>
        <taxon>Eubacteriales</taxon>
        <taxon>Desulfocucumaceae</taxon>
        <taxon>Desulfocucumis</taxon>
    </lineage>
</organism>
<comment type="caution">
    <text evidence="1">The sequence shown here is derived from an EMBL/GenBank/DDBJ whole genome shotgun (WGS) entry which is preliminary data.</text>
</comment>
<keyword evidence="2" id="KW-1185">Reference proteome</keyword>
<dbReference type="Proteomes" id="UP000239549">
    <property type="component" value="Unassembled WGS sequence"/>
</dbReference>
<gene>
    <name evidence="1" type="ORF">DCCM_0209</name>
</gene>
<evidence type="ECO:0000313" key="2">
    <source>
        <dbReference type="Proteomes" id="UP000239549"/>
    </source>
</evidence>
<accession>A0A2L2X7G3</accession>
<evidence type="ECO:0000313" key="1">
    <source>
        <dbReference type="EMBL" id="GBF32018.1"/>
    </source>
</evidence>
<dbReference type="AlphaFoldDB" id="A0A2L2X7G3"/>
<sequence length="44" mass="4985">MPLSYFLWLTNPIMLIPRSLGSSLSTIELPRGCRGMSINSEVFR</sequence>
<protein>
    <submittedName>
        <fullName evidence="1">Uncharacterized protein</fullName>
    </submittedName>
</protein>
<reference evidence="2" key="1">
    <citation type="submission" date="2018-02" db="EMBL/GenBank/DDBJ databases">
        <title>Genome sequence of Desulfocucumis palustris strain NAW-5.</title>
        <authorList>
            <person name="Watanabe M."/>
            <person name="Kojima H."/>
            <person name="Fukui M."/>
        </authorList>
    </citation>
    <scope>NUCLEOTIDE SEQUENCE [LARGE SCALE GENOMIC DNA]</scope>
    <source>
        <strain evidence="2">NAW-5</strain>
    </source>
</reference>